<proteinExistence type="predicted"/>
<accession>A0A9W4WY45</accession>
<dbReference type="OrthoDB" id="2446883at2759"/>
<evidence type="ECO:0000313" key="2">
    <source>
        <dbReference type="Proteomes" id="UP001153678"/>
    </source>
</evidence>
<dbReference type="EMBL" id="CAMKVN010004839">
    <property type="protein sequence ID" value="CAI2187835.1"/>
    <property type="molecule type" value="Genomic_DNA"/>
</dbReference>
<organism evidence="1 2">
    <name type="scientific">Funneliformis geosporum</name>
    <dbReference type="NCBI Taxonomy" id="1117311"/>
    <lineage>
        <taxon>Eukaryota</taxon>
        <taxon>Fungi</taxon>
        <taxon>Fungi incertae sedis</taxon>
        <taxon>Mucoromycota</taxon>
        <taxon>Glomeromycotina</taxon>
        <taxon>Glomeromycetes</taxon>
        <taxon>Glomerales</taxon>
        <taxon>Glomeraceae</taxon>
        <taxon>Funneliformis</taxon>
    </lineage>
</organism>
<sequence>MTNLSGTKDANIYNEIARLNFAQGPKTCLFSYFTINEKSRSSAERALSFCENDEEKLAYLNNILILIKNSVLPEKFHLTETESINDDKMPRPSPEVKPEVKGKFNNPFEEFVQKLDLKQLERYRPLKDEDIKKFYEFAGPDFTWPSTSEISERRDIYDYITDPNPRFIEGQGKELAINRLAYRRLVESGSLDSSQGDYVHIEHGKLVGYERKISMEKCKDLMEKNPGMLYAPIKQQTVVIRFSSTANVALKEWQVVLLFMRINIGILLGILLGTSLPQYQVFIRIRRKNDPTNDIATMNNVDQDINNRNFRLILDSGRRMMKDYGWSGLPSSTAGYGENTGIYQVLFPWEVSLGDGVNWTEWIETKNLYCWQENVPNDIDCGLVGFVY</sequence>
<comment type="caution">
    <text evidence="1">The sequence shown here is derived from an EMBL/GenBank/DDBJ whole genome shotgun (WGS) entry which is preliminary data.</text>
</comment>
<protein>
    <submittedName>
        <fullName evidence="1">6891_t:CDS:1</fullName>
    </submittedName>
</protein>
<reference evidence="1" key="1">
    <citation type="submission" date="2022-08" db="EMBL/GenBank/DDBJ databases">
        <authorList>
            <person name="Kallberg Y."/>
            <person name="Tangrot J."/>
            <person name="Rosling A."/>
        </authorList>
    </citation>
    <scope>NUCLEOTIDE SEQUENCE</scope>
    <source>
        <strain evidence="1">Wild A</strain>
    </source>
</reference>
<keyword evidence="2" id="KW-1185">Reference proteome</keyword>
<dbReference type="AlphaFoldDB" id="A0A9W4WY45"/>
<gene>
    <name evidence="1" type="ORF">FWILDA_LOCUS13280</name>
</gene>
<name>A0A9W4WY45_9GLOM</name>
<dbReference type="Proteomes" id="UP001153678">
    <property type="component" value="Unassembled WGS sequence"/>
</dbReference>
<evidence type="ECO:0000313" key="1">
    <source>
        <dbReference type="EMBL" id="CAI2187835.1"/>
    </source>
</evidence>